<evidence type="ECO:0000256" key="2">
    <source>
        <dbReference type="ARBA" id="ARBA00023125"/>
    </source>
</evidence>
<keyword evidence="6" id="KW-1185">Reference proteome</keyword>
<dbReference type="InterPro" id="IPR011711">
    <property type="entry name" value="GntR_C"/>
</dbReference>
<dbReference type="GO" id="GO:0003677">
    <property type="term" value="F:DNA binding"/>
    <property type="evidence" value="ECO:0007669"/>
    <property type="project" value="UniProtKB-KW"/>
</dbReference>
<dbReference type="InterPro" id="IPR000524">
    <property type="entry name" value="Tscrpt_reg_HTH_GntR"/>
</dbReference>
<dbReference type="Proteomes" id="UP001238334">
    <property type="component" value="Chromosome"/>
</dbReference>
<dbReference type="SMART" id="SM00895">
    <property type="entry name" value="FCD"/>
    <property type="match status" value="1"/>
</dbReference>
<dbReference type="SUPFAM" id="SSF48008">
    <property type="entry name" value="GntR ligand-binding domain-like"/>
    <property type="match status" value="1"/>
</dbReference>
<dbReference type="Gene3D" id="1.10.10.10">
    <property type="entry name" value="Winged helix-like DNA-binding domain superfamily/Winged helix DNA-binding domain"/>
    <property type="match status" value="1"/>
</dbReference>
<dbReference type="InterPro" id="IPR008920">
    <property type="entry name" value="TF_FadR/GntR_C"/>
</dbReference>
<evidence type="ECO:0000313" key="5">
    <source>
        <dbReference type="EMBL" id="WIY27319.1"/>
    </source>
</evidence>
<dbReference type="RefSeq" id="WP_270920063.1">
    <property type="nucleotide sequence ID" value="NZ_CP127247.1"/>
</dbReference>
<dbReference type="PANTHER" id="PTHR43537:SF5">
    <property type="entry name" value="UXU OPERON TRANSCRIPTIONAL REGULATOR"/>
    <property type="match status" value="1"/>
</dbReference>
<dbReference type="PROSITE" id="PS50949">
    <property type="entry name" value="HTH_GNTR"/>
    <property type="match status" value="1"/>
</dbReference>
<keyword evidence="3" id="KW-0804">Transcription</keyword>
<name>A0A9Y2L5J4_9RHOB</name>
<dbReference type="KEGG" id="ppso:QPJ95_10560"/>
<dbReference type="InterPro" id="IPR036390">
    <property type="entry name" value="WH_DNA-bd_sf"/>
</dbReference>
<keyword evidence="2" id="KW-0238">DNA-binding</keyword>
<evidence type="ECO:0000313" key="6">
    <source>
        <dbReference type="Proteomes" id="UP001238334"/>
    </source>
</evidence>
<dbReference type="Gene3D" id="1.20.120.530">
    <property type="entry name" value="GntR ligand-binding domain-like"/>
    <property type="match status" value="1"/>
</dbReference>
<evidence type="ECO:0000256" key="3">
    <source>
        <dbReference type="ARBA" id="ARBA00023163"/>
    </source>
</evidence>
<proteinExistence type="predicted"/>
<reference evidence="5 6" key="1">
    <citation type="submission" date="2023-06" db="EMBL/GenBank/DDBJ databases">
        <title>Parasedimentitalea psychrophila sp. nov., a psychrophilic bacterium isolated from deep-sea sediment.</title>
        <authorList>
            <person name="Li A."/>
        </authorList>
    </citation>
    <scope>NUCLEOTIDE SEQUENCE [LARGE SCALE GENOMIC DNA]</scope>
    <source>
        <strain evidence="5 6">QS115</strain>
    </source>
</reference>
<organism evidence="5 6">
    <name type="scientific">Parasedimentitalea psychrophila</name>
    <dbReference type="NCBI Taxonomy" id="2997337"/>
    <lineage>
        <taxon>Bacteria</taxon>
        <taxon>Pseudomonadati</taxon>
        <taxon>Pseudomonadota</taxon>
        <taxon>Alphaproteobacteria</taxon>
        <taxon>Rhodobacterales</taxon>
        <taxon>Paracoccaceae</taxon>
        <taxon>Parasedimentitalea</taxon>
    </lineage>
</organism>
<dbReference type="Pfam" id="PF00392">
    <property type="entry name" value="GntR"/>
    <property type="match status" value="1"/>
</dbReference>
<dbReference type="AlphaFoldDB" id="A0A9Y2L5J4"/>
<dbReference type="EMBL" id="CP127247">
    <property type="protein sequence ID" value="WIY27319.1"/>
    <property type="molecule type" value="Genomic_DNA"/>
</dbReference>
<feature type="domain" description="HTH gntR-type" evidence="4">
    <location>
        <begin position="29"/>
        <end position="96"/>
    </location>
</feature>
<dbReference type="InterPro" id="IPR036388">
    <property type="entry name" value="WH-like_DNA-bd_sf"/>
</dbReference>
<keyword evidence="1" id="KW-0805">Transcription regulation</keyword>
<evidence type="ECO:0000256" key="1">
    <source>
        <dbReference type="ARBA" id="ARBA00023015"/>
    </source>
</evidence>
<gene>
    <name evidence="5" type="ORF">QPJ95_10560</name>
</gene>
<protein>
    <submittedName>
        <fullName evidence="5">GntR family transcriptional regulator</fullName>
    </submittedName>
</protein>
<dbReference type="PANTHER" id="PTHR43537">
    <property type="entry name" value="TRANSCRIPTIONAL REGULATOR, GNTR FAMILY"/>
    <property type="match status" value="1"/>
</dbReference>
<accession>A0A9Y2L5J4</accession>
<dbReference type="Pfam" id="PF07729">
    <property type="entry name" value="FCD"/>
    <property type="match status" value="1"/>
</dbReference>
<dbReference type="GO" id="GO:0003700">
    <property type="term" value="F:DNA-binding transcription factor activity"/>
    <property type="evidence" value="ECO:0007669"/>
    <property type="project" value="InterPro"/>
</dbReference>
<dbReference type="SUPFAM" id="SSF46785">
    <property type="entry name" value="Winged helix' DNA-binding domain"/>
    <property type="match status" value="1"/>
</dbReference>
<evidence type="ECO:0000259" key="4">
    <source>
        <dbReference type="PROSITE" id="PS50949"/>
    </source>
</evidence>
<dbReference type="CDD" id="cd07377">
    <property type="entry name" value="WHTH_GntR"/>
    <property type="match status" value="1"/>
</dbReference>
<sequence>MLDAVSKGDVMQQDKDTMPQLLPLDQFSGSLSTRVHLVLKDAILSLVYRPGEILRKTTICDTLGVSRSPVSEAVTKLAAEGLVDIVPQAGTFVSRFSMDDIREGAFLREALEMAAVEHVALNITEPQIVLLRRNLRMQEALAEDGDIEGFLQVDTDMHNLIMSFTGFKRLALLADTAWTQVLRARHLHMPTPGRMQSAIKEHTAIVAAIIARDPEAAKLATRNHVRLLVKYIEPIEAERPDLFKPR</sequence>
<dbReference type="SMART" id="SM00345">
    <property type="entry name" value="HTH_GNTR"/>
    <property type="match status" value="1"/>
</dbReference>